<protein>
    <submittedName>
        <fullName evidence="3">Tripartite tricarboxylate transporter TctA family protein</fullName>
    </submittedName>
</protein>
<dbReference type="InterPro" id="IPR002823">
    <property type="entry name" value="DUF112_TM"/>
</dbReference>
<evidence type="ECO:0000313" key="4">
    <source>
        <dbReference type="Proteomes" id="UP000050360"/>
    </source>
</evidence>
<dbReference type="Pfam" id="PF01970">
    <property type="entry name" value="TctA"/>
    <property type="match status" value="1"/>
</dbReference>
<accession>A0A0P8C3U7</accession>
<feature type="non-terminal residue" evidence="3">
    <location>
        <position position="1"/>
    </location>
</feature>
<feature type="domain" description="DUF112" evidence="2">
    <location>
        <begin position="1"/>
        <end position="119"/>
    </location>
</feature>
<organism evidence="3 4">
    <name type="scientific">Candidatus Methanoperedens nitratireducens</name>
    <dbReference type="NCBI Taxonomy" id="1392998"/>
    <lineage>
        <taxon>Archaea</taxon>
        <taxon>Methanobacteriati</taxon>
        <taxon>Methanobacteriota</taxon>
        <taxon>Stenosarchaea group</taxon>
        <taxon>Methanomicrobia</taxon>
        <taxon>Methanosarcinales</taxon>
        <taxon>ANME-2 cluster</taxon>
        <taxon>Candidatus Methanoperedentaceae</taxon>
        <taxon>Candidatus Methanoperedens</taxon>
    </lineage>
</organism>
<dbReference type="Proteomes" id="UP000050360">
    <property type="component" value="Unassembled WGS sequence"/>
</dbReference>
<dbReference type="EMBL" id="LKCM01000406">
    <property type="protein sequence ID" value="KPQ41229.1"/>
    <property type="molecule type" value="Genomic_DNA"/>
</dbReference>
<dbReference type="PANTHER" id="PTHR42204">
    <property type="entry name" value="INTEGRAL MEMBRANE PROTEIN"/>
    <property type="match status" value="1"/>
</dbReference>
<proteinExistence type="predicted"/>
<keyword evidence="1" id="KW-0812">Transmembrane</keyword>
<comment type="caution">
    <text evidence="3">The sequence shown here is derived from an EMBL/GenBank/DDBJ whole genome shotgun (WGS) entry which is preliminary data.</text>
</comment>
<name>A0A0P8C3U7_9EURY</name>
<feature type="transmembrane region" description="Helical" evidence="1">
    <location>
        <begin position="64"/>
        <end position="81"/>
    </location>
</feature>
<reference evidence="3 4" key="1">
    <citation type="submission" date="2015-09" db="EMBL/GenBank/DDBJ databases">
        <title>A metagenomics-based metabolic model of nitrate-dependent anaerobic oxidation of methane by Methanoperedens-like archaea.</title>
        <authorList>
            <person name="Arshad A."/>
            <person name="Speth D.R."/>
            <person name="De Graaf R.M."/>
            <person name="Op Den Camp H.J."/>
            <person name="Jetten M.S."/>
            <person name="Welte C.U."/>
        </authorList>
    </citation>
    <scope>NUCLEOTIDE SEQUENCE [LARGE SCALE GENOMIC DNA]</scope>
</reference>
<feature type="non-terminal residue" evidence="3">
    <location>
        <position position="119"/>
    </location>
</feature>
<dbReference type="AlphaFoldDB" id="A0A0P8C3U7"/>
<evidence type="ECO:0000259" key="2">
    <source>
        <dbReference type="Pfam" id="PF01970"/>
    </source>
</evidence>
<keyword evidence="1" id="KW-0472">Membrane</keyword>
<evidence type="ECO:0000256" key="1">
    <source>
        <dbReference type="SAM" id="Phobius"/>
    </source>
</evidence>
<dbReference type="PANTHER" id="PTHR42204:SF1">
    <property type="entry name" value="INTEGRAL MEMBRANE PROTEIN"/>
    <property type="match status" value="1"/>
</dbReference>
<gene>
    <name evidence="3" type="ORF">MPEBLZ_04223</name>
</gene>
<keyword evidence="1" id="KW-1133">Transmembrane helix</keyword>
<feature type="transmembrane region" description="Helical" evidence="1">
    <location>
        <begin position="37"/>
        <end position="57"/>
    </location>
</feature>
<feature type="transmembrane region" description="Helical" evidence="1">
    <location>
        <begin position="101"/>
        <end position="118"/>
    </location>
</feature>
<evidence type="ECO:0000313" key="3">
    <source>
        <dbReference type="EMBL" id="KPQ41229.1"/>
    </source>
</evidence>
<sequence length="119" mass="12846">PSIFLGAPEADTALAVLPGHALLMEGRGAEAIRLSSIGSAGAVIVSLIMAIPMAFFFWKIYGMINAYIGWILVLIVVLMIATENGEYVEGQGSLVHLKFKFYAILLFFISGFLGIFAFD</sequence>